<accession>A0A2A2SJD1</accession>
<comment type="caution">
    <text evidence="3">The sequence shown here is derived from an EMBL/GenBank/DDBJ whole genome shotgun (WGS) entry which is preliminary data.</text>
</comment>
<evidence type="ECO:0000313" key="3">
    <source>
        <dbReference type="EMBL" id="PAX09377.1"/>
    </source>
</evidence>
<dbReference type="Proteomes" id="UP000218151">
    <property type="component" value="Unassembled WGS sequence"/>
</dbReference>
<dbReference type="AlphaFoldDB" id="A0A2A2SJD1"/>
<feature type="transmembrane region" description="Helical" evidence="2">
    <location>
        <begin position="95"/>
        <end position="119"/>
    </location>
</feature>
<feature type="compositionally biased region" description="Polar residues" evidence="1">
    <location>
        <begin position="1"/>
        <end position="11"/>
    </location>
</feature>
<keyword evidence="2" id="KW-1133">Transmembrane helix</keyword>
<dbReference type="RefSeq" id="WP_095996484.1">
    <property type="nucleotide sequence ID" value="NZ_NSLI01000001.1"/>
</dbReference>
<gene>
    <name evidence="3" type="ORF">CKY28_01075</name>
</gene>
<keyword evidence="2" id="KW-0812">Transmembrane</keyword>
<dbReference type="Pfam" id="PF07332">
    <property type="entry name" value="Phage_holin_3_6"/>
    <property type="match status" value="1"/>
</dbReference>
<keyword evidence="2" id="KW-0472">Membrane</keyword>
<proteinExistence type="predicted"/>
<evidence type="ECO:0000256" key="2">
    <source>
        <dbReference type="SAM" id="Phobius"/>
    </source>
</evidence>
<evidence type="ECO:0000256" key="1">
    <source>
        <dbReference type="SAM" id="MobiDB-lite"/>
    </source>
</evidence>
<feature type="transmembrane region" description="Helical" evidence="2">
    <location>
        <begin position="65"/>
        <end position="89"/>
    </location>
</feature>
<protein>
    <recommendedName>
        <fullName evidence="5">Phage holin family protein</fullName>
    </recommendedName>
</protein>
<evidence type="ECO:0008006" key="5">
    <source>
        <dbReference type="Google" id="ProtNLM"/>
    </source>
</evidence>
<organism evidence="3 4">
    <name type="scientific">Sphingomonas lenta</name>
    <dbReference type="NCBI Taxonomy" id="1141887"/>
    <lineage>
        <taxon>Bacteria</taxon>
        <taxon>Pseudomonadati</taxon>
        <taxon>Pseudomonadota</taxon>
        <taxon>Alphaproteobacteria</taxon>
        <taxon>Sphingomonadales</taxon>
        <taxon>Sphingomonadaceae</taxon>
        <taxon>Sphingomonas</taxon>
    </lineage>
</organism>
<name>A0A2A2SJD1_9SPHN</name>
<evidence type="ECO:0000313" key="4">
    <source>
        <dbReference type="Proteomes" id="UP000218151"/>
    </source>
</evidence>
<dbReference type="OrthoDB" id="7572322at2"/>
<dbReference type="EMBL" id="NSLI01000001">
    <property type="protein sequence ID" value="PAX09377.1"/>
    <property type="molecule type" value="Genomic_DNA"/>
</dbReference>
<keyword evidence="4" id="KW-1185">Reference proteome</keyword>
<feature type="region of interest" description="Disordered" evidence="1">
    <location>
        <begin position="1"/>
        <end position="21"/>
    </location>
</feature>
<dbReference type="InterPro" id="IPR009937">
    <property type="entry name" value="Phage_holin_3_6"/>
</dbReference>
<reference evidence="4" key="1">
    <citation type="submission" date="2017-09" db="EMBL/GenBank/DDBJ databases">
        <authorList>
            <person name="Feng G."/>
            <person name="Zhu H."/>
        </authorList>
    </citation>
    <scope>NUCLEOTIDE SEQUENCE [LARGE SCALE GENOMIC DNA]</scope>
    <source>
        <strain evidence="4">1PNM-20</strain>
    </source>
</reference>
<sequence>MATAAPTTNGSGHKPGDGRPVAVKLSDESVPELVGRLVDDTRGLVAAEVELYKAKLSERVAAYKGAAIFFAAAGVLALLAGIGLVVGLIMTLATLIGPGFATAAVVIVLLTIAGVLAMIGRGKLAPPKTGAKTGAPR</sequence>